<accession>A0A194QE35</accession>
<dbReference type="AlphaFoldDB" id="A0A194QE35"/>
<evidence type="ECO:0000256" key="1">
    <source>
        <dbReference type="SAM" id="MobiDB-lite"/>
    </source>
</evidence>
<feature type="region of interest" description="Disordered" evidence="1">
    <location>
        <begin position="19"/>
        <end position="49"/>
    </location>
</feature>
<evidence type="ECO:0000313" key="3">
    <source>
        <dbReference type="Proteomes" id="UP000053268"/>
    </source>
</evidence>
<reference evidence="2 3" key="1">
    <citation type="journal article" date="2015" name="Nat. Commun.">
        <title>Outbred genome sequencing and CRISPR/Cas9 gene editing in butterflies.</title>
        <authorList>
            <person name="Li X."/>
            <person name="Fan D."/>
            <person name="Zhang W."/>
            <person name="Liu G."/>
            <person name="Zhang L."/>
            <person name="Zhao L."/>
            <person name="Fang X."/>
            <person name="Chen L."/>
            <person name="Dong Y."/>
            <person name="Chen Y."/>
            <person name="Ding Y."/>
            <person name="Zhao R."/>
            <person name="Feng M."/>
            <person name="Zhu Y."/>
            <person name="Feng Y."/>
            <person name="Jiang X."/>
            <person name="Zhu D."/>
            <person name="Xiang H."/>
            <person name="Feng X."/>
            <person name="Li S."/>
            <person name="Wang J."/>
            <person name="Zhang G."/>
            <person name="Kronforst M.R."/>
            <person name="Wang W."/>
        </authorList>
    </citation>
    <scope>NUCLEOTIDE SEQUENCE [LARGE SCALE GENOMIC DNA]</scope>
    <source>
        <strain evidence="2">Ya'a_city_454_Px</strain>
        <tissue evidence="2">Whole body</tissue>
    </source>
</reference>
<evidence type="ECO:0000313" key="2">
    <source>
        <dbReference type="EMBL" id="KPJ03737.1"/>
    </source>
</evidence>
<feature type="compositionally biased region" description="Polar residues" evidence="1">
    <location>
        <begin position="35"/>
        <end position="44"/>
    </location>
</feature>
<proteinExistence type="predicted"/>
<dbReference type="Proteomes" id="UP000053268">
    <property type="component" value="Unassembled WGS sequence"/>
</dbReference>
<sequence length="67" mass="7649">MPSCEMFSKLDMLLERDRENELSSLSTRPVDNRTNRLSTRSGNSADPKDHRPLVLYGLWTNAIILAD</sequence>
<name>A0A194QE35_PAPXU</name>
<organism evidence="2 3">
    <name type="scientific">Papilio xuthus</name>
    <name type="common">Asian swallowtail butterfly</name>
    <dbReference type="NCBI Taxonomy" id="66420"/>
    <lineage>
        <taxon>Eukaryota</taxon>
        <taxon>Metazoa</taxon>
        <taxon>Ecdysozoa</taxon>
        <taxon>Arthropoda</taxon>
        <taxon>Hexapoda</taxon>
        <taxon>Insecta</taxon>
        <taxon>Pterygota</taxon>
        <taxon>Neoptera</taxon>
        <taxon>Endopterygota</taxon>
        <taxon>Lepidoptera</taxon>
        <taxon>Glossata</taxon>
        <taxon>Ditrysia</taxon>
        <taxon>Papilionoidea</taxon>
        <taxon>Papilionidae</taxon>
        <taxon>Papilioninae</taxon>
        <taxon>Papilio</taxon>
    </lineage>
</organism>
<dbReference type="EMBL" id="KQ459144">
    <property type="protein sequence ID" value="KPJ03737.1"/>
    <property type="molecule type" value="Genomic_DNA"/>
</dbReference>
<keyword evidence="3" id="KW-1185">Reference proteome</keyword>
<protein>
    <submittedName>
        <fullName evidence="2">Uncharacterized protein</fullName>
    </submittedName>
</protein>
<gene>
    <name evidence="2" type="ORF">RR46_04349</name>
</gene>